<proteinExistence type="predicted"/>
<dbReference type="SUPFAM" id="SSF55315">
    <property type="entry name" value="L30e-like"/>
    <property type="match status" value="1"/>
</dbReference>
<accession>A0A7X0SRS9</accession>
<dbReference type="Pfam" id="PF01248">
    <property type="entry name" value="Ribosomal_L7Ae"/>
    <property type="match status" value="1"/>
</dbReference>
<protein>
    <submittedName>
        <fullName evidence="3">Ribosomal L7Ae/L30e/S12e/Gadd45 family protein</fullName>
    </submittedName>
</protein>
<dbReference type="Gene3D" id="3.30.1330.30">
    <property type="match status" value="1"/>
</dbReference>
<dbReference type="AlphaFoldDB" id="A0A7X0SRS9"/>
<organism evidence="3 4">
    <name type="scientific">Cohnella zeiphila</name>
    <dbReference type="NCBI Taxonomy" id="2761120"/>
    <lineage>
        <taxon>Bacteria</taxon>
        <taxon>Bacillati</taxon>
        <taxon>Bacillota</taxon>
        <taxon>Bacilli</taxon>
        <taxon>Bacillales</taxon>
        <taxon>Paenibacillaceae</taxon>
        <taxon>Cohnella</taxon>
    </lineage>
</organism>
<dbReference type="PRINTS" id="PR00884">
    <property type="entry name" value="RIBOSOMALHS6"/>
</dbReference>
<gene>
    <name evidence="3" type="ORF">H7C18_28900</name>
</gene>
<feature type="domain" description="Ribosomal protein eL8/eL30/eS12/Gadd45" evidence="2">
    <location>
        <begin position="17"/>
        <end position="90"/>
    </location>
</feature>
<name>A0A7X0SRS9_9BACL</name>
<dbReference type="EMBL" id="JACJVO010000039">
    <property type="protein sequence ID" value="MBB6734937.1"/>
    <property type="molecule type" value="Genomic_DNA"/>
</dbReference>
<sequence length="91" mass="9609">MLPEVGSPVDDIGRLPPGRVKVGTKQTAKTVEQGNARMVYVAQDADSRLVGRILQLCKQRGVPVTFVDTMRNLGKSCGIDVGTAAAAVAEE</sequence>
<keyword evidence="4" id="KW-1185">Reference proteome</keyword>
<evidence type="ECO:0000256" key="1">
    <source>
        <dbReference type="SAM" id="MobiDB-lite"/>
    </source>
</evidence>
<reference evidence="3 4" key="1">
    <citation type="submission" date="2020-08" db="EMBL/GenBank/DDBJ databases">
        <title>Cohnella phylogeny.</title>
        <authorList>
            <person name="Dunlap C."/>
        </authorList>
    </citation>
    <scope>NUCLEOTIDE SEQUENCE [LARGE SCALE GENOMIC DNA]</scope>
    <source>
        <strain evidence="3 4">CBP 2801</strain>
    </source>
</reference>
<evidence type="ECO:0000313" key="3">
    <source>
        <dbReference type="EMBL" id="MBB6734937.1"/>
    </source>
</evidence>
<feature type="region of interest" description="Disordered" evidence="1">
    <location>
        <begin position="1"/>
        <end position="28"/>
    </location>
</feature>
<dbReference type="Proteomes" id="UP000564644">
    <property type="component" value="Unassembled WGS sequence"/>
</dbReference>
<dbReference type="InterPro" id="IPR029064">
    <property type="entry name" value="Ribosomal_eL30-like_sf"/>
</dbReference>
<comment type="caution">
    <text evidence="3">The sequence shown here is derived from an EMBL/GenBank/DDBJ whole genome shotgun (WGS) entry which is preliminary data.</text>
</comment>
<evidence type="ECO:0000259" key="2">
    <source>
        <dbReference type="Pfam" id="PF01248"/>
    </source>
</evidence>
<evidence type="ECO:0000313" key="4">
    <source>
        <dbReference type="Proteomes" id="UP000564644"/>
    </source>
</evidence>
<dbReference type="InterPro" id="IPR004038">
    <property type="entry name" value="Ribosomal_eL8/eL30/eS12/Gad45"/>
</dbReference>